<dbReference type="RefSeq" id="WP_183670781.1">
    <property type="nucleotide sequence ID" value="NZ_BMPB01000013.1"/>
</dbReference>
<comment type="function">
    <text evidence="7">SbcCD cleaves DNA hairpin structures. These structures can inhibit DNA replication and are intermediates in certain DNA recombination reactions. The complex acts as a 3'-&gt;5' double strand exonuclease that can open hairpins. It also has a 5' single-strand endonuclease activity.</text>
</comment>
<dbReference type="Proteomes" id="UP000533637">
    <property type="component" value="Unassembled WGS sequence"/>
</dbReference>
<evidence type="ECO:0000256" key="5">
    <source>
        <dbReference type="ARBA" id="ARBA00022801"/>
    </source>
</evidence>
<dbReference type="InterPro" id="IPR026843">
    <property type="entry name" value="SbcD_C"/>
</dbReference>
<comment type="similarity">
    <text evidence="1 7">Belongs to the SbcD family.</text>
</comment>
<evidence type="ECO:0000259" key="8">
    <source>
        <dbReference type="Pfam" id="PF00149"/>
    </source>
</evidence>
<dbReference type="Pfam" id="PF00149">
    <property type="entry name" value="Metallophos"/>
    <property type="match status" value="1"/>
</dbReference>
<keyword evidence="7" id="KW-0255">Endonuclease</keyword>
<dbReference type="Pfam" id="PF12320">
    <property type="entry name" value="SbcD_C"/>
    <property type="match status" value="1"/>
</dbReference>
<dbReference type="PANTHER" id="PTHR30337">
    <property type="entry name" value="COMPONENT OF ATP-DEPENDENT DSDNA EXONUCLEASE"/>
    <property type="match status" value="1"/>
</dbReference>
<evidence type="ECO:0000313" key="10">
    <source>
        <dbReference type="EMBL" id="MBB4622385.1"/>
    </source>
</evidence>
<evidence type="ECO:0000256" key="4">
    <source>
        <dbReference type="ARBA" id="ARBA00022722"/>
    </source>
</evidence>
<dbReference type="PANTHER" id="PTHR30337:SF0">
    <property type="entry name" value="NUCLEASE SBCCD SUBUNIT D"/>
    <property type="match status" value="1"/>
</dbReference>
<keyword evidence="5 7" id="KW-0378">Hydrolase</keyword>
<evidence type="ECO:0000256" key="2">
    <source>
        <dbReference type="ARBA" id="ARBA00011322"/>
    </source>
</evidence>
<dbReference type="InterPro" id="IPR029052">
    <property type="entry name" value="Metallo-depent_PP-like"/>
</dbReference>
<dbReference type="InterPro" id="IPR041796">
    <property type="entry name" value="Mre11_N"/>
</dbReference>
<evidence type="ECO:0000256" key="3">
    <source>
        <dbReference type="ARBA" id="ARBA00013365"/>
    </source>
</evidence>
<keyword evidence="6 7" id="KW-0269">Exonuclease</keyword>
<comment type="caution">
    <text evidence="10">The sequence shown here is derived from an EMBL/GenBank/DDBJ whole genome shotgun (WGS) entry which is preliminary data.</text>
</comment>
<keyword evidence="4 7" id="KW-0540">Nuclease</keyword>
<comment type="subunit">
    <text evidence="2 7">Heterodimer of SbcC and SbcD.</text>
</comment>
<dbReference type="EMBL" id="JACHOC010000004">
    <property type="protein sequence ID" value="MBB4622385.1"/>
    <property type="molecule type" value="Genomic_DNA"/>
</dbReference>
<dbReference type="SUPFAM" id="SSF56300">
    <property type="entry name" value="Metallo-dependent phosphatases"/>
    <property type="match status" value="1"/>
</dbReference>
<accession>A0ABR6KLK0</accession>
<evidence type="ECO:0000313" key="11">
    <source>
        <dbReference type="Proteomes" id="UP000533637"/>
    </source>
</evidence>
<feature type="domain" description="Calcineurin-like phosphoesterase" evidence="8">
    <location>
        <begin position="3"/>
        <end position="235"/>
    </location>
</feature>
<dbReference type="NCBIfam" id="TIGR00619">
    <property type="entry name" value="sbcd"/>
    <property type="match status" value="1"/>
</dbReference>
<keyword evidence="11" id="KW-1185">Reference proteome</keyword>
<keyword evidence="7" id="KW-0235">DNA replication</keyword>
<dbReference type="Gene3D" id="3.60.21.10">
    <property type="match status" value="1"/>
</dbReference>
<name>A0ABR6KLK0_9BACT</name>
<protein>
    <recommendedName>
        <fullName evidence="3 7">Nuclease SbcCD subunit D</fullName>
    </recommendedName>
</protein>
<evidence type="ECO:0000256" key="7">
    <source>
        <dbReference type="RuleBase" id="RU363069"/>
    </source>
</evidence>
<keyword evidence="7" id="KW-0233">DNA recombination</keyword>
<sequence>MSLKIIHTADWHLGQTFFGYDREEEHDAFLNWLVDTLAQHQTDVLLIAGDVFDVANPSAAAQRRFFHFLKEANRRNPHLQIVVVAGNHDSAARLESPVPLLEELNTSIVGIIRRTETGEIDFDSLLIPLYNKEKKREAWCLAVPYLRQGDYPASEETHDTYIAGINRMYRQLYDYADGKRQPGEALVAMGHLHATGAELSEDDRSERIIMGGLESVSSDTFDEGLVYTALGHIHKAQRIGGRENLRYSGSPLPMSFSETNYRHQVVAVTIDNGCLSAVEPVPVPLLVDLHRIPEHPASPEEVIARLAELPVAEEEDSDNPSRWPYVEVRVLLTEPDPGFRHRVEETLAGKAVRLTSIVPSYPKREGEDTVRPLSYGDLQRIAPLDMLRHAFTSKYGGELPEDIESLFNDVMREVSL</sequence>
<organism evidence="10 11">
    <name type="scientific">Parabacteroides faecis</name>
    <dbReference type="NCBI Taxonomy" id="1217282"/>
    <lineage>
        <taxon>Bacteria</taxon>
        <taxon>Pseudomonadati</taxon>
        <taxon>Bacteroidota</taxon>
        <taxon>Bacteroidia</taxon>
        <taxon>Bacteroidales</taxon>
        <taxon>Tannerellaceae</taxon>
        <taxon>Parabacteroides</taxon>
    </lineage>
</organism>
<dbReference type="InterPro" id="IPR050535">
    <property type="entry name" value="DNA_Repair-Maintenance_Comp"/>
</dbReference>
<dbReference type="InterPro" id="IPR004843">
    <property type="entry name" value="Calcineurin-like_PHP"/>
</dbReference>
<dbReference type="InterPro" id="IPR004593">
    <property type="entry name" value="SbcD"/>
</dbReference>
<reference evidence="10 11" key="1">
    <citation type="submission" date="2020-08" db="EMBL/GenBank/DDBJ databases">
        <title>Genomic Encyclopedia of Type Strains, Phase IV (KMG-IV): sequencing the most valuable type-strain genomes for metagenomic binning, comparative biology and taxonomic classification.</title>
        <authorList>
            <person name="Goeker M."/>
        </authorList>
    </citation>
    <scope>NUCLEOTIDE SEQUENCE [LARGE SCALE GENOMIC DNA]</scope>
    <source>
        <strain evidence="10 11">DSM 102983</strain>
    </source>
</reference>
<gene>
    <name evidence="7" type="primary">sbcD</name>
    <name evidence="10" type="ORF">GGQ57_002285</name>
</gene>
<evidence type="ECO:0000256" key="1">
    <source>
        <dbReference type="ARBA" id="ARBA00010555"/>
    </source>
</evidence>
<dbReference type="GO" id="GO:0004527">
    <property type="term" value="F:exonuclease activity"/>
    <property type="evidence" value="ECO:0007669"/>
    <property type="project" value="UniProtKB-KW"/>
</dbReference>
<feature type="domain" description="Nuclease SbcCD subunit D C-terminal" evidence="9">
    <location>
        <begin position="287"/>
        <end position="394"/>
    </location>
</feature>
<evidence type="ECO:0000259" key="9">
    <source>
        <dbReference type="Pfam" id="PF12320"/>
    </source>
</evidence>
<proteinExistence type="inferred from homology"/>
<dbReference type="CDD" id="cd00840">
    <property type="entry name" value="MPP_Mre11_N"/>
    <property type="match status" value="1"/>
</dbReference>
<evidence type="ECO:0000256" key="6">
    <source>
        <dbReference type="ARBA" id="ARBA00022839"/>
    </source>
</evidence>